<evidence type="ECO:0000313" key="1">
    <source>
        <dbReference type="EMBL" id="PKK57439.1"/>
    </source>
</evidence>
<dbReference type="VEuPathDB" id="FungiDB:RhiirFUN_001411"/>
<protein>
    <submittedName>
        <fullName evidence="1">Uncharacterized protein</fullName>
    </submittedName>
</protein>
<accession>A0A2N1M748</accession>
<dbReference type="EMBL" id="LLXL01004392">
    <property type="protein sequence ID" value="PKK57439.1"/>
    <property type="molecule type" value="Genomic_DNA"/>
</dbReference>
<dbReference type="AlphaFoldDB" id="A0A2N1M748"/>
<reference evidence="1 2" key="1">
    <citation type="submission" date="2016-04" db="EMBL/GenBank/DDBJ databases">
        <title>Genome analyses suggest a sexual origin of heterokaryosis in a supposedly ancient asexual fungus.</title>
        <authorList>
            <person name="Ropars J."/>
            <person name="Sedzielewska K."/>
            <person name="Noel J."/>
            <person name="Charron P."/>
            <person name="Farinelli L."/>
            <person name="Marton T."/>
            <person name="Kruger M."/>
            <person name="Pelin A."/>
            <person name="Brachmann A."/>
            <person name="Corradi N."/>
        </authorList>
    </citation>
    <scope>NUCLEOTIDE SEQUENCE [LARGE SCALE GENOMIC DNA]</scope>
    <source>
        <strain evidence="1 2">C2</strain>
    </source>
</reference>
<gene>
    <name evidence="1" type="ORF">RhiirC2_380112</name>
</gene>
<evidence type="ECO:0000313" key="2">
    <source>
        <dbReference type="Proteomes" id="UP000233469"/>
    </source>
</evidence>
<dbReference type="Proteomes" id="UP000233469">
    <property type="component" value="Unassembled WGS sequence"/>
</dbReference>
<organism evidence="1 2">
    <name type="scientific">Rhizophagus irregularis</name>
    <dbReference type="NCBI Taxonomy" id="588596"/>
    <lineage>
        <taxon>Eukaryota</taxon>
        <taxon>Fungi</taxon>
        <taxon>Fungi incertae sedis</taxon>
        <taxon>Mucoromycota</taxon>
        <taxon>Glomeromycotina</taxon>
        <taxon>Glomeromycetes</taxon>
        <taxon>Glomerales</taxon>
        <taxon>Glomeraceae</taxon>
        <taxon>Rhizophagus</taxon>
    </lineage>
</organism>
<name>A0A2N1M748_9GLOM</name>
<proteinExistence type="predicted"/>
<dbReference type="VEuPathDB" id="FungiDB:FUN_018801"/>
<comment type="caution">
    <text evidence="1">The sequence shown here is derived from an EMBL/GenBank/DDBJ whole genome shotgun (WGS) entry which is preliminary data.</text>
</comment>
<sequence length="301" mass="34261">MYQQDFKQFVVNQLQDPNVKAVNFIEGRSIDKFMVDCNEDVLQFLDKFSHVSNLESLSKCLDENLISYSTASDDLIYAQNLFVHFFSLYKNDILLQPMSEREFNGYLWTPLLRNAFLGKTDLKLSYGELASKSYDKLKEILNIAGRNGPKLDGKGFLKSLGTELLAQEDGVLNTHGKKTGDLRKLEYCTKVILTVLFFALPSASKADIKNIEVYSLQSNGFCLTISVSKYLFDNTIIMMDLQDIEIPRTVEGFSKVIMAVKIVLSWKARTRKNTDAFYKCLNEGHKRITNGAFFSPKKISI</sequence>
<dbReference type="VEuPathDB" id="FungiDB:RhiirA1_446886"/>
<reference evidence="1 2" key="2">
    <citation type="submission" date="2017-10" db="EMBL/GenBank/DDBJ databases">
        <title>Extensive intraspecific genome diversity in a model arbuscular mycorrhizal fungus.</title>
        <authorList>
            <person name="Chen E.C.H."/>
            <person name="Morin E."/>
            <person name="Baudet D."/>
            <person name="Noel J."/>
            <person name="Ndikumana S."/>
            <person name="Charron P."/>
            <person name="St-Onge C."/>
            <person name="Giorgi J."/>
            <person name="Grigoriev I.V."/>
            <person name="Roux C."/>
            <person name="Martin F.M."/>
            <person name="Corradi N."/>
        </authorList>
    </citation>
    <scope>NUCLEOTIDE SEQUENCE [LARGE SCALE GENOMIC DNA]</scope>
    <source>
        <strain evidence="1 2">C2</strain>
    </source>
</reference>